<name>A0A0F2MJC2_SPOSC</name>
<dbReference type="SUPFAM" id="SSF51556">
    <property type="entry name" value="Metallo-dependent hydrolases"/>
    <property type="match status" value="1"/>
</dbReference>
<dbReference type="SUPFAM" id="SSF51338">
    <property type="entry name" value="Composite domain of metallo-dependent hydrolases"/>
    <property type="match status" value="1"/>
</dbReference>
<evidence type="ECO:0000313" key="5">
    <source>
        <dbReference type="Proteomes" id="UP000033710"/>
    </source>
</evidence>
<organism evidence="4 5">
    <name type="scientific">Sporothrix schenckii 1099-18</name>
    <dbReference type="NCBI Taxonomy" id="1397361"/>
    <lineage>
        <taxon>Eukaryota</taxon>
        <taxon>Fungi</taxon>
        <taxon>Dikarya</taxon>
        <taxon>Ascomycota</taxon>
        <taxon>Pezizomycotina</taxon>
        <taxon>Sordariomycetes</taxon>
        <taxon>Sordariomycetidae</taxon>
        <taxon>Ophiostomatales</taxon>
        <taxon>Ophiostomataceae</taxon>
        <taxon>Sporothrix</taxon>
    </lineage>
</organism>
<dbReference type="GO" id="GO:0008448">
    <property type="term" value="F:N-acetylglucosamine-6-phosphate deacetylase activity"/>
    <property type="evidence" value="ECO:0007669"/>
    <property type="project" value="TreeGrafter"/>
</dbReference>
<dbReference type="KEGG" id="ssck:SPSK_06972"/>
<dbReference type="InterPro" id="IPR013108">
    <property type="entry name" value="Amidohydro_3"/>
</dbReference>
<dbReference type="PANTHER" id="PTHR11113:SF14">
    <property type="entry name" value="N-ACETYLGLUCOSAMINE-6-PHOSPHATE DEACETYLASE"/>
    <property type="match status" value="1"/>
</dbReference>
<dbReference type="PANTHER" id="PTHR11113">
    <property type="entry name" value="N-ACETYLGLUCOSAMINE-6-PHOSPHATE DEACETYLASE"/>
    <property type="match status" value="1"/>
</dbReference>
<sequence length="1020" mass="107222">MDTKDDGFLPPYTAVDQPGLPRWDLGGKGSNYNINNNNQFHGYRRTMRRRARRIRAAVVLAIVVLVGYTHWRHTSRAPPLATGANGSLLSIAKLEADLATCATLKSQPQSAQGAGRERNARYVDGKPATLIRNATVWTGEPDPALLLSLSDEDIRAGKGFGWATADVYIENGLIQRVEASIDVASLRPAAGSKLVTWDAHGRQLTAGIIDMHSHAGVGSLPSLRGNEDSNEMSSDITPYVRSKDGIQPLDHQIQVIKSGGVTTSLVLPGSANNIGGEAFVIKHAVGRHDGRAELSIASLLAAPDTPALRYIKMACGENAKRVYGKVGEHGPTSRLGEAWEFRHAFEQAAAYVQAQDDWCATAESAVAAAKTKTGAGAGTHWAHTLTSYLPRAIEWETLAGVLRGQVYVNTHCYTVPDLESFVGYTNEFRFNVRAFHHAHQTFLVPEVLKRTWGADKYGPPASAIFADNMYYKAESQVATEYAGKILWDHGLTPVYVSDNPVLNAQHVLFEAAKGYRYGLPYHAALASVTTAPAERLGLGDRIGKIKPGFDADIAVWDSDPLSVGAAPVQVWIDGNAQFDDPVELGKPASSPIVPDTRLARIPDEPVDVADDVVFTGVSQVWIDGLDEAVAAAQAAHASFAVAVSKGEIVCIGACEAHVAAAQNTNKAALVALENGHLTHAFTAVGALLGLNEIDAESATDNGAAGDVFSRAVDGLALGGTKLRVAHRYGVTRAVSAPKFRGGFTHYGTSAGFLTGAAHALDDGAVFAADAALHYTLSLSAKHGSTPTIASAVGALRGKLLKAVADNKANASATDGADVDVYSEAAFLRQVVAGTLPLVVTVHSADAIAAVLRVKKDVEAAASTASTASTAPIRLTVLGGAESHLLADALAAAHVGVVLAPLQSYATEWDQRRALTGAPLTNGTAVDVLVDAGVVVGIGLEEDWVVRDLGLLAGIAYRNGGGRLSERAALALVSTNLDSLLGLEKKAAATPHFVVHEGNPLAINSRVKAVGNGQGRLTVFA</sequence>
<dbReference type="RefSeq" id="XP_016591606.1">
    <property type="nucleotide sequence ID" value="XM_016733642.1"/>
</dbReference>
<dbReference type="OrthoDB" id="10258955at2759"/>
<reference evidence="4 5" key="2">
    <citation type="journal article" date="2015" name="Eukaryot. Cell">
        <title>Asexual propagation of a virulent clone complex in a human and feline outbreak of sporotrichosis.</title>
        <authorList>
            <person name="Teixeira Mde M."/>
            <person name="Rodrigues A.M."/>
            <person name="Tsui C.K."/>
            <person name="de Almeida L.G."/>
            <person name="Van Diepeningen A.D."/>
            <person name="van den Ende B.G."/>
            <person name="Fernandes G.F."/>
            <person name="Kano R."/>
            <person name="Hamelin R.C."/>
            <person name="Lopes-Bezerra L.M."/>
            <person name="Vasconcelos A.T."/>
            <person name="de Hoog S."/>
            <person name="de Camargo Z.P."/>
            <person name="Felipe M.S."/>
        </authorList>
    </citation>
    <scope>NUCLEOTIDE SEQUENCE [LARGE SCALE GENOMIC DNA]</scope>
    <source>
        <strain evidence="4 5">1099-18</strain>
    </source>
</reference>
<keyword evidence="2" id="KW-0812">Transmembrane</keyword>
<evidence type="ECO:0000256" key="1">
    <source>
        <dbReference type="ARBA" id="ARBA00022801"/>
    </source>
</evidence>
<dbReference type="Proteomes" id="UP000033710">
    <property type="component" value="Unassembled WGS sequence"/>
</dbReference>
<evidence type="ECO:0000313" key="4">
    <source>
        <dbReference type="EMBL" id="KJR88930.1"/>
    </source>
</evidence>
<dbReference type="InterPro" id="IPR032466">
    <property type="entry name" value="Metal_Hydrolase"/>
</dbReference>
<evidence type="ECO:0000256" key="2">
    <source>
        <dbReference type="SAM" id="Phobius"/>
    </source>
</evidence>
<gene>
    <name evidence="4" type="ORF">SPSK_06972</name>
</gene>
<keyword evidence="2" id="KW-0472">Membrane</keyword>
<accession>A0A0F2MJC2</accession>
<dbReference type="VEuPathDB" id="FungiDB:SPSK_06972"/>
<protein>
    <submittedName>
        <fullName evidence="4">Carbohydrate esterase family 9 protein</fullName>
    </submittedName>
</protein>
<dbReference type="Pfam" id="PF07969">
    <property type="entry name" value="Amidohydro_3"/>
    <property type="match status" value="1"/>
</dbReference>
<dbReference type="Gene3D" id="3.20.20.140">
    <property type="entry name" value="Metal-dependent hydrolases"/>
    <property type="match status" value="2"/>
</dbReference>
<proteinExistence type="predicted"/>
<reference evidence="4 5" key="1">
    <citation type="journal article" date="2014" name="BMC Genomics">
        <title>Comparative genomics of the major fungal agents of human and animal Sporotrichosis: Sporothrix schenckii and Sporothrix brasiliensis.</title>
        <authorList>
            <person name="Teixeira M.M."/>
            <person name="de Almeida L.G."/>
            <person name="Kubitschek-Barreira P."/>
            <person name="Alves F.L."/>
            <person name="Kioshima E.S."/>
            <person name="Abadio A.K."/>
            <person name="Fernandes L."/>
            <person name="Derengowski L.S."/>
            <person name="Ferreira K.S."/>
            <person name="Souza R.C."/>
            <person name="Ruiz J.C."/>
            <person name="de Andrade N.C."/>
            <person name="Paes H.C."/>
            <person name="Nicola A.M."/>
            <person name="Albuquerque P."/>
            <person name="Gerber A.L."/>
            <person name="Martins V.P."/>
            <person name="Peconick L.D."/>
            <person name="Neto A.V."/>
            <person name="Chaucanez C.B."/>
            <person name="Silva P.A."/>
            <person name="Cunha O.L."/>
            <person name="de Oliveira F.F."/>
            <person name="dos Santos T.C."/>
            <person name="Barros A.L."/>
            <person name="Soares M.A."/>
            <person name="de Oliveira L.M."/>
            <person name="Marini M.M."/>
            <person name="Villalobos-Duno H."/>
            <person name="Cunha M.M."/>
            <person name="de Hoog S."/>
            <person name="da Silveira J.F."/>
            <person name="Henrissat B."/>
            <person name="Nino-Vega G.A."/>
            <person name="Cisalpino P.S."/>
            <person name="Mora-Montes H.M."/>
            <person name="Almeida S.R."/>
            <person name="Stajich J.E."/>
            <person name="Lopes-Bezerra L.M."/>
            <person name="Vasconcelos A.T."/>
            <person name="Felipe M.S."/>
        </authorList>
    </citation>
    <scope>NUCLEOTIDE SEQUENCE [LARGE SCALE GENOMIC DNA]</scope>
    <source>
        <strain evidence="4 5">1099-18</strain>
    </source>
</reference>
<keyword evidence="1" id="KW-0378">Hydrolase</keyword>
<dbReference type="InterPro" id="IPR011059">
    <property type="entry name" value="Metal-dep_hydrolase_composite"/>
</dbReference>
<keyword evidence="2" id="KW-1133">Transmembrane helix</keyword>
<dbReference type="GO" id="GO:0006046">
    <property type="term" value="P:N-acetylglucosamine catabolic process"/>
    <property type="evidence" value="ECO:0007669"/>
    <property type="project" value="TreeGrafter"/>
</dbReference>
<dbReference type="EMBL" id="AXCR01000004">
    <property type="protein sequence ID" value="KJR88930.1"/>
    <property type="molecule type" value="Genomic_DNA"/>
</dbReference>
<feature type="domain" description="Amidohydrolase 3" evidence="3">
    <location>
        <begin position="518"/>
        <end position="575"/>
    </location>
</feature>
<dbReference type="GeneID" id="27668919"/>
<dbReference type="AlphaFoldDB" id="A0A0F2MJC2"/>
<comment type="caution">
    <text evidence="4">The sequence shown here is derived from an EMBL/GenBank/DDBJ whole genome shotgun (WGS) entry which is preliminary data.</text>
</comment>
<feature type="transmembrane region" description="Helical" evidence="2">
    <location>
        <begin position="54"/>
        <end position="71"/>
    </location>
</feature>
<evidence type="ECO:0000259" key="3">
    <source>
        <dbReference type="Pfam" id="PF07969"/>
    </source>
</evidence>